<evidence type="ECO:0000259" key="5">
    <source>
        <dbReference type="PROSITE" id="PS50111"/>
    </source>
</evidence>
<dbReference type="SUPFAM" id="SSF58104">
    <property type="entry name" value="Methyl-accepting chemotaxis protein (MCP) signaling domain"/>
    <property type="match status" value="1"/>
</dbReference>
<dbReference type="PANTHER" id="PTHR32089">
    <property type="entry name" value="METHYL-ACCEPTING CHEMOTAXIS PROTEIN MCPB"/>
    <property type="match status" value="1"/>
</dbReference>
<evidence type="ECO:0000256" key="1">
    <source>
        <dbReference type="ARBA" id="ARBA00023224"/>
    </source>
</evidence>
<accession>A0ABT5HTC7</accession>
<dbReference type="SMART" id="SM00283">
    <property type="entry name" value="MA"/>
    <property type="match status" value="1"/>
</dbReference>
<dbReference type="InterPro" id="IPR003660">
    <property type="entry name" value="HAMP_dom"/>
</dbReference>
<dbReference type="CDD" id="cd06225">
    <property type="entry name" value="HAMP"/>
    <property type="match status" value="1"/>
</dbReference>
<name>A0ABT5HTC7_9CAUL</name>
<keyword evidence="4" id="KW-1133">Transmembrane helix</keyword>
<feature type="transmembrane region" description="Helical" evidence="4">
    <location>
        <begin position="12"/>
        <end position="33"/>
    </location>
</feature>
<dbReference type="Pfam" id="PF00015">
    <property type="entry name" value="MCPsignal"/>
    <property type="match status" value="1"/>
</dbReference>
<dbReference type="Proteomes" id="UP001214854">
    <property type="component" value="Unassembled WGS sequence"/>
</dbReference>
<dbReference type="Gene3D" id="6.10.340.10">
    <property type="match status" value="1"/>
</dbReference>
<protein>
    <submittedName>
        <fullName evidence="7">Methyl-accepting chemotaxis protein</fullName>
    </submittedName>
</protein>
<dbReference type="Gene3D" id="1.10.287.950">
    <property type="entry name" value="Methyl-accepting chemotaxis protein"/>
    <property type="match status" value="1"/>
</dbReference>
<reference evidence="7 8" key="1">
    <citation type="submission" date="2023-01" db="EMBL/GenBank/DDBJ databases">
        <title>Novel species of the genus Asticcacaulis isolated from rivers.</title>
        <authorList>
            <person name="Lu H."/>
        </authorList>
    </citation>
    <scope>NUCLEOTIDE SEQUENCE [LARGE SCALE GENOMIC DNA]</scope>
    <source>
        <strain evidence="7 8">BYS171W</strain>
    </source>
</reference>
<dbReference type="PROSITE" id="PS50111">
    <property type="entry name" value="CHEMOTAXIS_TRANSDUC_2"/>
    <property type="match status" value="1"/>
</dbReference>
<evidence type="ECO:0000313" key="8">
    <source>
        <dbReference type="Proteomes" id="UP001214854"/>
    </source>
</evidence>
<proteinExistence type="inferred from homology"/>
<feature type="transmembrane region" description="Helical" evidence="4">
    <location>
        <begin position="186"/>
        <end position="208"/>
    </location>
</feature>
<dbReference type="RefSeq" id="WP_272747786.1">
    <property type="nucleotide sequence ID" value="NZ_JAQQKX010000005.1"/>
</dbReference>
<dbReference type="InterPro" id="IPR004089">
    <property type="entry name" value="MCPsignal_dom"/>
</dbReference>
<keyword evidence="8" id="KW-1185">Reference proteome</keyword>
<evidence type="ECO:0000256" key="2">
    <source>
        <dbReference type="ARBA" id="ARBA00029447"/>
    </source>
</evidence>
<evidence type="ECO:0000256" key="4">
    <source>
        <dbReference type="SAM" id="Phobius"/>
    </source>
</evidence>
<evidence type="ECO:0000313" key="7">
    <source>
        <dbReference type="EMBL" id="MDC7683312.1"/>
    </source>
</evidence>
<sequence length="559" mass="59138">MLNFQLIRTQLLGVVAVLVAGICLLSICAWQMAEAGRAGLQTVFADRVVPLSDLKSVSDAYAVAIVDNAHKMRSGAVSWEAGAQIMADALVTADKKYAAYMLTYMDAHEKALADEAQARMTEAGPSLDRLRQIVATKDQAALEAYVSTNLYPTIDPITGAIEKLTVLQVSEAKKSYDLAVTQQHRLFVLLVIAVAVNLVIAVAGVWFIRRRVVRPINEMTEAMTDLADGNFALQVPSLGARNEIGRMAKAVEVFKISGVERLRLEQAERAAVAQREQRARRIEGLVGQFNSRTSEIISVVSTAAVELEASAQTLTSGAEETSKQSIAVSAASEEASVNVQTVAAATEEMAATVNEIARQVQSSVNIASQARHDAAQTSQIVQQLSHGAQKIGDIVRLIAEVASQTNLLALNATIEAARAGAAGSGFAVVANEVKMLAGQTARASAEISQQIHDIQDITGDAVAAIGNISQTIENLAAISSSISMSVEEQSAATLEIARNVQQAAMGSQEVTQNITGVTRSTEETSAAASQVLGASGELAEQSSVLRREVEAFVTQIQAA</sequence>
<comment type="caution">
    <text evidence="7">The sequence shown here is derived from an EMBL/GenBank/DDBJ whole genome shotgun (WGS) entry which is preliminary data.</text>
</comment>
<feature type="domain" description="HAMP" evidence="6">
    <location>
        <begin position="210"/>
        <end position="263"/>
    </location>
</feature>
<dbReference type="PANTHER" id="PTHR32089:SF112">
    <property type="entry name" value="LYSOZYME-LIKE PROTEIN-RELATED"/>
    <property type="match status" value="1"/>
</dbReference>
<comment type="similarity">
    <text evidence="2">Belongs to the methyl-accepting chemotaxis (MCP) protein family.</text>
</comment>
<dbReference type="PROSITE" id="PS50885">
    <property type="entry name" value="HAMP"/>
    <property type="match status" value="1"/>
</dbReference>
<gene>
    <name evidence="7" type="ORF">PQU92_08490</name>
</gene>
<dbReference type="SMART" id="SM00304">
    <property type="entry name" value="HAMP"/>
    <property type="match status" value="2"/>
</dbReference>
<feature type="domain" description="Methyl-accepting transducer" evidence="5">
    <location>
        <begin position="303"/>
        <end position="539"/>
    </location>
</feature>
<keyword evidence="1 3" id="KW-0807">Transducer</keyword>
<organism evidence="7 8">
    <name type="scientific">Asticcacaulis aquaticus</name>
    <dbReference type="NCBI Taxonomy" id="2984212"/>
    <lineage>
        <taxon>Bacteria</taxon>
        <taxon>Pseudomonadati</taxon>
        <taxon>Pseudomonadota</taxon>
        <taxon>Alphaproteobacteria</taxon>
        <taxon>Caulobacterales</taxon>
        <taxon>Caulobacteraceae</taxon>
        <taxon>Asticcacaulis</taxon>
    </lineage>
</organism>
<evidence type="ECO:0000256" key="3">
    <source>
        <dbReference type="PROSITE-ProRule" id="PRU00284"/>
    </source>
</evidence>
<dbReference type="SUPFAM" id="SSF158472">
    <property type="entry name" value="HAMP domain-like"/>
    <property type="match status" value="1"/>
</dbReference>
<dbReference type="EMBL" id="JAQQKX010000005">
    <property type="protein sequence ID" value="MDC7683312.1"/>
    <property type="molecule type" value="Genomic_DNA"/>
</dbReference>
<keyword evidence="4" id="KW-0472">Membrane</keyword>
<dbReference type="InterPro" id="IPR024478">
    <property type="entry name" value="HlyB_4HB_MCP"/>
</dbReference>
<dbReference type="Pfam" id="PF12729">
    <property type="entry name" value="4HB_MCP_1"/>
    <property type="match status" value="1"/>
</dbReference>
<keyword evidence="4" id="KW-0812">Transmembrane</keyword>
<evidence type="ECO:0000259" key="6">
    <source>
        <dbReference type="PROSITE" id="PS50885"/>
    </source>
</evidence>
<dbReference type="Pfam" id="PF00672">
    <property type="entry name" value="HAMP"/>
    <property type="match status" value="1"/>
</dbReference>